<dbReference type="EC" id="1.1.1.-" evidence="3"/>
<proteinExistence type="predicted"/>
<dbReference type="Gene3D" id="3.20.20.100">
    <property type="entry name" value="NADP-dependent oxidoreductase domain"/>
    <property type="match status" value="1"/>
</dbReference>
<dbReference type="AlphaFoldDB" id="A0A5B8RBG4"/>
<protein>
    <submittedName>
        <fullName evidence="3">Aldo-keto reductase IolS</fullName>
        <ecNumber evidence="3">1.1.1.-</ecNumber>
    </submittedName>
</protein>
<reference evidence="3" key="1">
    <citation type="submission" date="2019-06" db="EMBL/GenBank/DDBJ databases">
        <authorList>
            <person name="Murdoch R.W."/>
            <person name="Fathepure B."/>
        </authorList>
    </citation>
    <scope>NUCLEOTIDE SEQUENCE</scope>
</reference>
<name>A0A5B8RBG4_9ZZZZ</name>
<dbReference type="GO" id="GO:0016491">
    <property type="term" value="F:oxidoreductase activity"/>
    <property type="evidence" value="ECO:0007669"/>
    <property type="project" value="UniProtKB-KW"/>
</dbReference>
<dbReference type="Pfam" id="PF00248">
    <property type="entry name" value="Aldo_ket_red"/>
    <property type="match status" value="1"/>
</dbReference>
<keyword evidence="1 3" id="KW-0560">Oxidoreductase</keyword>
<dbReference type="InterPro" id="IPR023210">
    <property type="entry name" value="NADP_OxRdtase_dom"/>
</dbReference>
<gene>
    <name evidence="3" type="primary">iolS_2</name>
    <name evidence="3" type="ORF">KBTEX_02808</name>
</gene>
<dbReference type="CDD" id="cd19091">
    <property type="entry name" value="AKR_PsAKR"/>
    <property type="match status" value="1"/>
</dbReference>
<organism evidence="3">
    <name type="scientific">uncultured organism</name>
    <dbReference type="NCBI Taxonomy" id="155900"/>
    <lineage>
        <taxon>unclassified sequences</taxon>
        <taxon>environmental samples</taxon>
    </lineage>
</organism>
<dbReference type="InterPro" id="IPR036812">
    <property type="entry name" value="NAD(P)_OxRdtase_dom_sf"/>
</dbReference>
<feature type="domain" description="NADP-dependent oxidoreductase" evidence="2">
    <location>
        <begin position="15"/>
        <end position="323"/>
    </location>
</feature>
<evidence type="ECO:0000313" key="3">
    <source>
        <dbReference type="EMBL" id="QEA06469.1"/>
    </source>
</evidence>
<dbReference type="PANTHER" id="PTHR43364:SF18">
    <property type="entry name" value="OXIDOREDUCTASE"/>
    <property type="match status" value="1"/>
</dbReference>
<dbReference type="InterPro" id="IPR050523">
    <property type="entry name" value="AKR_Detox_Biosynth"/>
</dbReference>
<sequence length="342" mass="37714">MEYRQLGRTGLKVSPLSLGTMTFGSNFINIAEVGQDGADRMVARAWEAGINLFDTADVYSFGESEEILGQSLRNVGIDRDQAVIATKVRGPMSPAAAEGRGDPNNVGLSRKHIMAACESSLRRLGTDHIDLYQVHGWDVRTDVEEVLRALDDLVRQGKVLYTGCSNWPARHLARALTLAEAHGLERFVSLQAYYALVGRELEHELLPLCREQGLGVLPWSPLAGGILSGKFRRDNTAPEGARRSGFDFPPIDRERVWDAIDTLEAIAGETGSTIPRVALAWLLAQPGVSSVIVGAKRMEQLEDNLEAAELTLSDEQIRRLDEVTRPDPIYPAWMVERQNASR</sequence>
<evidence type="ECO:0000256" key="1">
    <source>
        <dbReference type="ARBA" id="ARBA00023002"/>
    </source>
</evidence>
<dbReference type="SUPFAM" id="SSF51430">
    <property type="entry name" value="NAD(P)-linked oxidoreductase"/>
    <property type="match status" value="1"/>
</dbReference>
<evidence type="ECO:0000259" key="2">
    <source>
        <dbReference type="Pfam" id="PF00248"/>
    </source>
</evidence>
<dbReference type="PANTHER" id="PTHR43364">
    <property type="entry name" value="NADH-SPECIFIC METHYLGLYOXAL REDUCTASE-RELATED"/>
    <property type="match status" value="1"/>
</dbReference>
<accession>A0A5B8RBG4</accession>
<dbReference type="FunFam" id="3.20.20.100:FF:000004">
    <property type="entry name" value="Oxidoreductase, aldo/keto reductase"/>
    <property type="match status" value="1"/>
</dbReference>
<dbReference type="EMBL" id="MN079145">
    <property type="protein sequence ID" value="QEA06469.1"/>
    <property type="molecule type" value="Genomic_DNA"/>
</dbReference>